<accession>A0A2S0RET8</accession>
<dbReference type="OrthoDB" id="1065092at2"/>
<evidence type="ECO:0000313" key="2">
    <source>
        <dbReference type="Proteomes" id="UP000244193"/>
    </source>
</evidence>
<sequence>MLGMMVASLIKKDFQPVFLSLLIRINYLHCSTMSFILKRMHPMLRKSLSLLLLAGLRLFAQNTEGAERRENTDRKWEAAIDFQSRYIWRGQAYGGSTTAVQPSFAYNLIGELTVGIWATQNFRCKDYHTDGTSDGYREFDFGLDYQFADFLSFGLWQYYWPALQQDLEADTRFFNYSTNSVTTVDAGLTFDFSEDYRLAFQAALNTFIAGNDFRYDSAGDNPVQNFTTYAEIGYVFKDVFDRISTKTFRSINITPVVGAVLNNQAAYYAAGDYNKISFINLAVAASREFDLGFGVSMPVTINYTHNGAAANTSLEGRDFLTATVSIKY</sequence>
<protein>
    <submittedName>
        <fullName evidence="1">Uncharacterized protein</fullName>
    </submittedName>
</protein>
<evidence type="ECO:0000313" key="1">
    <source>
        <dbReference type="EMBL" id="AWA30039.1"/>
    </source>
</evidence>
<dbReference type="KEGG" id="fmg:HYN48_08075"/>
<dbReference type="AlphaFoldDB" id="A0A2S0RET8"/>
<keyword evidence="2" id="KW-1185">Reference proteome</keyword>
<reference evidence="1 2" key="1">
    <citation type="submission" date="2018-04" db="EMBL/GenBank/DDBJ databases">
        <title>Genome sequencing of Flavobacterium sp. HYN0048.</title>
        <authorList>
            <person name="Yi H."/>
            <person name="Baek C."/>
        </authorList>
    </citation>
    <scope>NUCLEOTIDE SEQUENCE [LARGE SCALE GENOMIC DNA]</scope>
    <source>
        <strain evidence="1 2">HYN0048</strain>
    </source>
</reference>
<name>A0A2S0RET8_9FLAO</name>
<dbReference type="Proteomes" id="UP000244193">
    <property type="component" value="Chromosome"/>
</dbReference>
<organism evidence="1 2">
    <name type="scientific">Flavobacterium magnum</name>
    <dbReference type="NCBI Taxonomy" id="2162713"/>
    <lineage>
        <taxon>Bacteria</taxon>
        <taxon>Pseudomonadati</taxon>
        <taxon>Bacteroidota</taxon>
        <taxon>Flavobacteriia</taxon>
        <taxon>Flavobacteriales</taxon>
        <taxon>Flavobacteriaceae</taxon>
        <taxon>Flavobacterium</taxon>
    </lineage>
</organism>
<dbReference type="EMBL" id="CP028811">
    <property type="protein sequence ID" value="AWA30039.1"/>
    <property type="molecule type" value="Genomic_DNA"/>
</dbReference>
<gene>
    <name evidence="1" type="ORF">HYN48_08075</name>
</gene>
<proteinExistence type="predicted"/>